<name>A0A1B7M390_9MICC</name>
<evidence type="ECO:0000313" key="8">
    <source>
        <dbReference type="Proteomes" id="UP000078292"/>
    </source>
</evidence>
<dbReference type="InterPro" id="IPR036188">
    <property type="entry name" value="FAD/NAD-bd_sf"/>
</dbReference>
<dbReference type="SUPFAM" id="SSF54373">
    <property type="entry name" value="FAD-linked reductases, C-terminal domain"/>
    <property type="match status" value="1"/>
</dbReference>
<dbReference type="InterPro" id="IPR007867">
    <property type="entry name" value="GMC_OxRtase_C"/>
</dbReference>
<gene>
    <name evidence="7" type="ORF">A6F49_03125</name>
</gene>
<feature type="binding site" evidence="5">
    <location>
        <position position="83"/>
    </location>
    <ligand>
        <name>FAD</name>
        <dbReference type="ChEBI" id="CHEBI:57692"/>
    </ligand>
</feature>
<evidence type="ECO:0000256" key="5">
    <source>
        <dbReference type="PIRSR" id="PIRSR000137-2"/>
    </source>
</evidence>
<evidence type="ECO:0000259" key="6">
    <source>
        <dbReference type="PROSITE" id="PS00624"/>
    </source>
</evidence>
<accession>A0A1B7M390</accession>
<dbReference type="Gene3D" id="3.50.50.60">
    <property type="entry name" value="FAD/NAD(P)-binding domain"/>
    <property type="match status" value="1"/>
</dbReference>
<protein>
    <submittedName>
        <fullName evidence="7">Choline dehydrogenase</fullName>
    </submittedName>
</protein>
<keyword evidence="3" id="KW-0285">Flavoprotein</keyword>
<dbReference type="Gene3D" id="3.30.560.10">
    <property type="entry name" value="Glucose Oxidase, domain 3"/>
    <property type="match status" value="1"/>
</dbReference>
<dbReference type="InterPro" id="IPR012132">
    <property type="entry name" value="GMC_OxRdtase"/>
</dbReference>
<dbReference type="Proteomes" id="UP000078292">
    <property type="component" value="Unassembled WGS sequence"/>
</dbReference>
<keyword evidence="8" id="KW-1185">Reference proteome</keyword>
<proteinExistence type="inferred from homology"/>
<comment type="caution">
    <text evidence="7">The sequence shown here is derived from an EMBL/GenBank/DDBJ whole genome shotgun (WGS) entry which is preliminary data.</text>
</comment>
<dbReference type="PANTHER" id="PTHR11552:SF147">
    <property type="entry name" value="CHOLINE DEHYDROGENASE, MITOCHONDRIAL"/>
    <property type="match status" value="1"/>
</dbReference>
<feature type="domain" description="Glucose-methanol-choline oxidoreductase N-terminal" evidence="6">
    <location>
        <begin position="254"/>
        <end position="268"/>
    </location>
</feature>
<evidence type="ECO:0000256" key="1">
    <source>
        <dbReference type="ARBA" id="ARBA00001974"/>
    </source>
</evidence>
<dbReference type="InterPro" id="IPR000172">
    <property type="entry name" value="GMC_OxRdtase_N"/>
</dbReference>
<feature type="binding site" evidence="5">
    <location>
        <position position="219"/>
    </location>
    <ligand>
        <name>FAD</name>
        <dbReference type="ChEBI" id="CHEBI:57692"/>
    </ligand>
</feature>
<evidence type="ECO:0000256" key="2">
    <source>
        <dbReference type="ARBA" id="ARBA00010790"/>
    </source>
</evidence>
<dbReference type="GO" id="GO:0016614">
    <property type="term" value="F:oxidoreductase activity, acting on CH-OH group of donors"/>
    <property type="evidence" value="ECO:0007669"/>
    <property type="project" value="InterPro"/>
</dbReference>
<dbReference type="AlphaFoldDB" id="A0A1B7M390"/>
<dbReference type="PROSITE" id="PS00624">
    <property type="entry name" value="GMC_OXRED_2"/>
    <property type="match status" value="1"/>
</dbReference>
<sequence length="534" mass="58282">MPFDYVVVGGGTAGAVVASRLTEDPKVSVLLLEAGPENNSYWSKVPLGFAKILFKPKYMWLDWKTQPDTSLGGKTYALPHGKVLGGSSSINGLVHVRGNPGDYNAWAEAGATGWDYHSVLSYFKKSEQDHRGQTEFHGGSGPFKVELARWKNPLADAFVEAAQQALGIARNEDFNRDQIEGAGYWDLATWNGVRSSTENTYLRNARKRPNLHIITEATVTKIGLEGKQATSVTYRRDGKLSTASARREIVLSAGALHTPQLLQVSGIGPGQRLQDLGIPVVHDLPGVGENLMDHAQYGVKFTTSSPDTFNKKVGNWFTQGFQGIKYYLLPRNGPINIGASLAGAFLKTDPKATEPDLQLHFLPFMPGEKGWDLANFSGFRLGMYQGRPLSRGHAHITSPSVDDSPDFIFNHLSHEADQQVAVAGMRAAMKIAANMPAKFNIKQLEPGLNINDNELLNYIKETTDTAFHFAGTTRMGSDDQAVVDPELRVHGIKGLRVVDASVMPSQITANINPAVLMIGERGADLIKADARNKY</sequence>
<comment type="similarity">
    <text evidence="2">Belongs to the GMC oxidoreductase family.</text>
</comment>
<dbReference type="OrthoDB" id="9785276at2"/>
<dbReference type="STRING" id="1837282.A6F49_03125"/>
<evidence type="ECO:0000256" key="4">
    <source>
        <dbReference type="ARBA" id="ARBA00022827"/>
    </source>
</evidence>
<evidence type="ECO:0000256" key="3">
    <source>
        <dbReference type="ARBA" id="ARBA00022630"/>
    </source>
</evidence>
<dbReference type="PANTHER" id="PTHR11552">
    <property type="entry name" value="GLUCOSE-METHANOL-CHOLINE GMC OXIDOREDUCTASE"/>
    <property type="match status" value="1"/>
</dbReference>
<dbReference type="SUPFAM" id="SSF51905">
    <property type="entry name" value="FAD/NAD(P)-binding domain"/>
    <property type="match status" value="1"/>
</dbReference>
<dbReference type="PIRSF" id="PIRSF000137">
    <property type="entry name" value="Alcohol_oxidase"/>
    <property type="match status" value="1"/>
</dbReference>
<evidence type="ECO:0000313" key="7">
    <source>
        <dbReference type="EMBL" id="OAV63051.1"/>
    </source>
</evidence>
<dbReference type="Pfam" id="PF05199">
    <property type="entry name" value="GMC_oxred_C"/>
    <property type="match status" value="1"/>
</dbReference>
<dbReference type="Pfam" id="PF00732">
    <property type="entry name" value="GMC_oxred_N"/>
    <property type="match status" value="1"/>
</dbReference>
<keyword evidence="4 5" id="KW-0274">FAD</keyword>
<feature type="binding site" evidence="5">
    <location>
        <begin position="91"/>
        <end position="94"/>
    </location>
    <ligand>
        <name>FAD</name>
        <dbReference type="ChEBI" id="CHEBI:57692"/>
    </ligand>
</feature>
<dbReference type="EMBL" id="LXEY01000004">
    <property type="protein sequence ID" value="OAV63051.1"/>
    <property type="molecule type" value="Genomic_DNA"/>
</dbReference>
<reference evidence="7 8" key="1">
    <citation type="submission" date="2016-04" db="EMBL/GenBank/DDBJ databases">
        <title>First whole genome shotgun sequence of the bacterium Enteractinococcus sp. strain UASWS1574.</title>
        <authorList>
            <person name="Crovadore J."/>
            <person name="Chablais R."/>
            <person name="Lefort F."/>
        </authorList>
    </citation>
    <scope>NUCLEOTIDE SEQUENCE [LARGE SCALE GENOMIC DNA]</scope>
    <source>
        <strain evidence="7 8">UASWS1574</strain>
    </source>
</reference>
<comment type="cofactor">
    <cofactor evidence="1 5">
        <name>FAD</name>
        <dbReference type="ChEBI" id="CHEBI:57692"/>
    </cofactor>
</comment>
<dbReference type="GO" id="GO:0050660">
    <property type="term" value="F:flavin adenine dinucleotide binding"/>
    <property type="evidence" value="ECO:0007669"/>
    <property type="project" value="InterPro"/>
</dbReference>
<organism evidence="7 8">
    <name type="scientific">Enteractinococcus helveticum</name>
    <dbReference type="NCBI Taxonomy" id="1837282"/>
    <lineage>
        <taxon>Bacteria</taxon>
        <taxon>Bacillati</taxon>
        <taxon>Actinomycetota</taxon>
        <taxon>Actinomycetes</taxon>
        <taxon>Micrococcales</taxon>
        <taxon>Micrococcaceae</taxon>
    </lineage>
</organism>